<reference evidence="1 2" key="1">
    <citation type="submission" date="2024-12" db="EMBL/GenBank/DDBJ databases">
        <title>The unique morphological basis and parallel evolutionary history of personate flowers in Penstemon.</title>
        <authorList>
            <person name="Depatie T.H."/>
            <person name="Wessinger C.A."/>
        </authorList>
    </citation>
    <scope>NUCLEOTIDE SEQUENCE [LARGE SCALE GENOMIC DNA]</scope>
    <source>
        <strain evidence="1">WTNN_2</strain>
        <tissue evidence="1">Leaf</tissue>
    </source>
</reference>
<organism evidence="1 2">
    <name type="scientific">Penstemon smallii</name>
    <dbReference type="NCBI Taxonomy" id="265156"/>
    <lineage>
        <taxon>Eukaryota</taxon>
        <taxon>Viridiplantae</taxon>
        <taxon>Streptophyta</taxon>
        <taxon>Embryophyta</taxon>
        <taxon>Tracheophyta</taxon>
        <taxon>Spermatophyta</taxon>
        <taxon>Magnoliopsida</taxon>
        <taxon>eudicotyledons</taxon>
        <taxon>Gunneridae</taxon>
        <taxon>Pentapetalae</taxon>
        <taxon>asterids</taxon>
        <taxon>lamiids</taxon>
        <taxon>Lamiales</taxon>
        <taxon>Plantaginaceae</taxon>
        <taxon>Cheloneae</taxon>
        <taxon>Penstemon</taxon>
    </lineage>
</organism>
<dbReference type="EMBL" id="JBJXBP010000002">
    <property type="protein sequence ID" value="KAL3844521.1"/>
    <property type="molecule type" value="Genomic_DNA"/>
</dbReference>
<protein>
    <submittedName>
        <fullName evidence="1">Uncharacterized protein</fullName>
    </submittedName>
</protein>
<gene>
    <name evidence="1" type="ORF">ACJIZ3_001924</name>
</gene>
<evidence type="ECO:0000313" key="1">
    <source>
        <dbReference type="EMBL" id="KAL3844521.1"/>
    </source>
</evidence>
<accession>A0ABD3U514</accession>
<comment type="caution">
    <text evidence="1">The sequence shown here is derived from an EMBL/GenBank/DDBJ whole genome shotgun (WGS) entry which is preliminary data.</text>
</comment>
<dbReference type="AlphaFoldDB" id="A0ABD3U514"/>
<keyword evidence="2" id="KW-1185">Reference proteome</keyword>
<dbReference type="Proteomes" id="UP001634393">
    <property type="component" value="Unassembled WGS sequence"/>
</dbReference>
<sequence>MNKYKDNQYIIKLTNSFYGPNSGPSYVTTGRTLGEYDFWFPPISHRSLHDPIAVLCPFSHICSHIHELYLSDEPKCGRR</sequence>
<proteinExistence type="predicted"/>
<evidence type="ECO:0000313" key="2">
    <source>
        <dbReference type="Proteomes" id="UP001634393"/>
    </source>
</evidence>
<name>A0ABD3U514_9LAMI</name>